<dbReference type="Pfam" id="PF15887">
    <property type="entry name" value="Peptidase_Mx"/>
    <property type="match status" value="1"/>
</dbReference>
<evidence type="ECO:0000313" key="4">
    <source>
        <dbReference type="Proteomes" id="UP000175989"/>
    </source>
</evidence>
<dbReference type="PIRSF" id="PIRSF012641">
    <property type="entry name" value="UCP012641"/>
    <property type="match status" value="1"/>
</dbReference>
<dbReference type="EMBL" id="LROM01000046">
    <property type="protein sequence ID" value="OFA08620.1"/>
    <property type="molecule type" value="Genomic_DNA"/>
</dbReference>
<evidence type="ECO:0000256" key="1">
    <source>
        <dbReference type="SAM" id="MobiDB-lite"/>
    </source>
</evidence>
<dbReference type="Pfam" id="PF10005">
    <property type="entry name" value="Zn_ribbon_DZR_6"/>
    <property type="match status" value="1"/>
</dbReference>
<evidence type="ECO:0000313" key="3">
    <source>
        <dbReference type="EMBL" id="OFA08620.1"/>
    </source>
</evidence>
<feature type="domain" description="Zinc-ribbon" evidence="2">
    <location>
        <begin position="4"/>
        <end position="97"/>
    </location>
</feature>
<protein>
    <recommendedName>
        <fullName evidence="2">Zinc-ribbon domain-containing protein</fullName>
    </recommendedName>
</protein>
<keyword evidence="4" id="KW-1185">Reference proteome</keyword>
<sequence>MKTFHCDKCSQQVFFENTHCSNCDSMLGFQPGMRTINAYEPADNGLWRSLNKKDAGKLYKQCGNYVEHNVCNWMIPAEDEHELCESCQLTVVIPTLSSEKNHILWSRLETAKRRLLFSLSALNLTPNSKEDDPEAGLAFQFLEDGDTPDECVMTGHDDGLITLNIAEADPAERERTREQMHERYRTLLGHFRHESGHYYFDRLVVDTAWQDSFRALFGDERADYSEALQRHYKDGPVADWEQRFVSSYASSHPWEDWAETWAHYLHMIDTLETAHACGLSLKPAKADEPSLDGVTLPTTRVETFDDTISDWFALTYVLNSLNRSIGMPDSYPFKLSTPVLEKLTFVHKVVASYKKTGIRNLPKPARKPTPEPASNLDTKPAAPAAPPPPASAPAATPVQTG</sequence>
<dbReference type="AlphaFoldDB" id="A0A1E7X6D2"/>
<proteinExistence type="predicted"/>
<dbReference type="Gene3D" id="3.40.390.70">
    <property type="match status" value="1"/>
</dbReference>
<dbReference type="InterPro" id="IPR031321">
    <property type="entry name" value="UCP012641"/>
</dbReference>
<reference evidence="4" key="1">
    <citation type="journal article" date="2016" name="Front. Microbiol.">
        <title>Molecular Keys to the Janthinobacterium and Duganella spp. Interaction with the Plant Pathogen Fusarium graminearum.</title>
        <authorList>
            <person name="Haack F.S."/>
            <person name="Poehlein A."/>
            <person name="Kroger C."/>
            <person name="Voigt C.A."/>
            <person name="Piepenbring M."/>
            <person name="Bode H.B."/>
            <person name="Daniel R."/>
            <person name="Schafer W."/>
            <person name="Streit W.R."/>
        </authorList>
    </citation>
    <scope>NUCLEOTIDE SEQUENCE [LARGE SCALE GENOMIC DNA]</scope>
    <source>
        <strain evidence="4">T54</strain>
    </source>
</reference>
<dbReference type="InterPro" id="IPR011201">
    <property type="entry name" value="Zinc-ribbon_6_bact"/>
</dbReference>
<dbReference type="OrthoDB" id="256753at2"/>
<dbReference type="Proteomes" id="UP000175989">
    <property type="component" value="Unassembled WGS sequence"/>
</dbReference>
<comment type="caution">
    <text evidence="3">The sequence shown here is derived from an EMBL/GenBank/DDBJ whole genome shotgun (WGS) entry which is preliminary data.</text>
</comment>
<feature type="region of interest" description="Disordered" evidence="1">
    <location>
        <begin position="359"/>
        <end position="401"/>
    </location>
</feature>
<organism evidence="3 4">
    <name type="scientific">Duganella phyllosphaerae</name>
    <dbReference type="NCBI Taxonomy" id="762836"/>
    <lineage>
        <taxon>Bacteria</taxon>
        <taxon>Pseudomonadati</taxon>
        <taxon>Pseudomonadota</taxon>
        <taxon>Betaproteobacteria</taxon>
        <taxon>Burkholderiales</taxon>
        <taxon>Oxalobacteraceae</taxon>
        <taxon>Telluria group</taxon>
        <taxon>Duganella</taxon>
    </lineage>
</organism>
<name>A0A1E7X6D2_9BURK</name>
<gene>
    <name evidence="3" type="ORF">DUPY_06430</name>
</gene>
<evidence type="ECO:0000259" key="2">
    <source>
        <dbReference type="Pfam" id="PF10005"/>
    </source>
</evidence>
<dbReference type="RefSeq" id="WP_070246337.1">
    <property type="nucleotide sequence ID" value="NZ_LROM01000046.1"/>
</dbReference>
<accession>A0A1E7X6D2</accession>
<feature type="compositionally biased region" description="Low complexity" evidence="1">
    <location>
        <begin position="392"/>
        <end position="401"/>
    </location>
</feature>